<organism evidence="1 2">
    <name type="scientific">Musca domestica</name>
    <name type="common">House fly</name>
    <dbReference type="NCBI Taxonomy" id="7370"/>
    <lineage>
        <taxon>Eukaryota</taxon>
        <taxon>Metazoa</taxon>
        <taxon>Ecdysozoa</taxon>
        <taxon>Arthropoda</taxon>
        <taxon>Hexapoda</taxon>
        <taxon>Insecta</taxon>
        <taxon>Pterygota</taxon>
        <taxon>Neoptera</taxon>
        <taxon>Endopterygota</taxon>
        <taxon>Diptera</taxon>
        <taxon>Brachycera</taxon>
        <taxon>Muscomorpha</taxon>
        <taxon>Muscoidea</taxon>
        <taxon>Muscidae</taxon>
        <taxon>Musca</taxon>
    </lineage>
</organism>
<dbReference type="PANTHER" id="PTHR45912">
    <property type="entry name" value="CILIA- AND FLAGELLA-ASSOCIATED PROTEIN 47"/>
    <property type="match status" value="1"/>
</dbReference>
<gene>
    <name evidence="2" type="primary">LOC101896885</name>
</gene>
<dbReference type="InterPro" id="IPR013783">
    <property type="entry name" value="Ig-like_fold"/>
</dbReference>
<dbReference type="VEuPathDB" id="VectorBase:MDOMA2_014241"/>
<dbReference type="GO" id="GO:0005929">
    <property type="term" value="C:cilium"/>
    <property type="evidence" value="ECO:0007669"/>
    <property type="project" value="TreeGrafter"/>
</dbReference>
<evidence type="ECO:0000313" key="2">
    <source>
        <dbReference type="RefSeq" id="XP_019892913.1"/>
    </source>
</evidence>
<dbReference type="RefSeq" id="XP_019892913.1">
    <property type="nucleotide sequence ID" value="XM_020037354.2"/>
</dbReference>
<dbReference type="GO" id="GO:0060271">
    <property type="term" value="P:cilium assembly"/>
    <property type="evidence" value="ECO:0007669"/>
    <property type="project" value="TreeGrafter"/>
</dbReference>
<dbReference type="Gene3D" id="2.60.40.10">
    <property type="entry name" value="Immunoglobulins"/>
    <property type="match status" value="2"/>
</dbReference>
<reference evidence="2" key="1">
    <citation type="submission" date="2025-08" db="UniProtKB">
        <authorList>
            <consortium name="RefSeq"/>
        </authorList>
    </citation>
    <scope>IDENTIFICATION</scope>
    <source>
        <strain evidence="2">Aabys</strain>
        <tissue evidence="2">Whole body</tissue>
    </source>
</reference>
<dbReference type="KEGG" id="mde:101896885"/>
<dbReference type="Proteomes" id="UP001652621">
    <property type="component" value="Unplaced"/>
</dbReference>
<dbReference type="OrthoDB" id="8014496at2759"/>
<dbReference type="GeneID" id="101896885"/>
<proteinExistence type="predicted"/>
<evidence type="ECO:0000313" key="1">
    <source>
        <dbReference type="Proteomes" id="UP001652621"/>
    </source>
</evidence>
<protein>
    <submittedName>
        <fullName evidence="2">Uncharacterized protein LOC101896885</fullName>
    </submittedName>
</protein>
<dbReference type="PANTHER" id="PTHR45912:SF3">
    <property type="entry name" value="CILIA- AND FLAGELLA-ASSOCIATED PROTEIN 47"/>
    <property type="match status" value="1"/>
</dbReference>
<sequence length="2021" mass="233661">MSHIETKEDVALTKRLETYCCAQKQYYINSKCTLVNTLKILPRVVIYKNSLKIGSCYESLITIKNEGLHNRRLLYTTDSEDISISTNPENLMDNFLESEQTVQLSICLKPTKKLNINRRRHIFIEAEHPNLKFELPIIILGAHKIEVPSIPELLVFPSTSVGSFTFYELVLYNGNSEKTSFNVKGTNSHLTLFVPNLTIPKRDYCTILLKLACKAFTEVSDVIKYKFGSETFEVAFVHQPMQWSLFPDTIHIQFDAIKFDRNTSKSFRICNDSNKTIKFQALFLENTEDNCYEIMSKENNKIIDKYPWRHFQLHPNCGTLSPNLSQLINITFRPIMHENFCSQLEIPPFSVETNLSIKAQDGMRAEYKSIKVKGFINGPDIEIIPKCIDFRNVYFGEEQCASIKVLNVDGLSECHVDYYDFISHDEASVVITPAGGYDLKPCQSAIFNLQFFAKVVGKFLITLQFKVRNGNFFTTLIRGVSQQVRVKCFPDIIDLDIVPVCVPQKRLVLLMNPLSVPITVQCCVPNDGIETPLVLNINDTNQHLPINVKDPIIHMLECQENEEIISRLDDDDSRVEVNCGNMIVEMKNSEMSLQTYRSMINYDSSSITSYSTEFQEEALDSIPTIASNLIYHLKKLKIFDKPDMEQKVIEEALSALLQTSYFYDMDKYKNYCNMDWNSLSSDPKEIYCNNEIIYLNPNTGKVISVVVIPNVIGHQQKYIELRVCPILPPSSNPDDDNNVADSIESNLQQIVRSNNLLSKLWVEYNCSVPEIVWDNVINMQDPLYAGELYEFEMIFENCSKIGGFFYFDVIPDNEYGTMKFLNYRWKYFVEPESIIKVPCAVEYKKPGFISLLGLIKFIGVNTGFPFHIKSEVLLPQININPQQIVKRVTVLERTNFYIYIDNITPTTTWFSMKLKDEIHFRIYPEGGQLAPTGQGMVVLMEMYFTDPGLYRNTWNIIMQYETVKKIPITIHVEGMPIFFEPDIQLQDFNIGTILCTTENEYYSEISNYTKLIRVVNRGKHSYRIAITKTKSSSKPICHITQIKAKLLIKPNNLVMDPMSQDQFFIVANACEPVSIHNEFRIDIIDLAEPTRKQSSRFVIRGQFSQPELMWNCREIKMDYCRTHKYKEHPQWELLKLTNTTNNFIEMVCLKVFSPFMLKEHFECPSLKELEFAMCPAETKEIFLILDKKSVKEHNNSTVDGRINCSANSHKQKSVNIKLNIFTPSLNIQHNNVTLFVKNAEGGTFIPVRNSGNVPAMYKWSKLQENWHYISEEDDSQQVADIIISDIIASLNLETIIFENDPEPNMTKRYQKLRCVLPKLEDPIGVRKILDDIINELDLTHKRYKLELLEPLPPAEPRLSSSKMEILEKQLCLHELSPDILENIINEPEKSGIAHHDQEHIAEPISNKKNDTNSKTLYYNKNFCKVPSSSNLLEQTSSTAYVYHTLDEILQHIKIEDSYTISEPSSETCDVKGRVYFFEKSGIVQGRETIMCALHIPPIRRGFEVCATFQLQIIGGESQEFRINLVNLDRTLKLSKDSVYLGVKPWYEQFMAQVLAENITNYEINLNTQIISKTSRNLPSSIIGYIKMLDDKELTLPPFDKIFLKFEGSMGLSEEGFKRELCITINNGEVKTVKFLGQGIMPIFIAEKRNLSQELQTTEEIINEYRFLQKIYYFEMFTEITEYDNELFNMQAEERDVNKSICSLMELSQESSGSILDESHSTTARSTTRRNQELNFFRCVLKSYVLINNNEELPNATVLEHLLETERFLQQLQVNAETRKLFKILHQEYQRSCRNSNVNKFASNFKYFTIQPLLFQMRGVVLELGNLVFNQYHNYSVSLEFLGPGKLIAAARSVIEIPGVFVDIEAEDKAGDLQFICHRPNQNQCKTKQLKRYRNMYERIMDVEVDPKIRHAHSFDIDKRSQHQRSLRRSRCTRKWLVNHYGSLNKSIYAELKHHHTHCKIFTKCKNETISGAKLNVVILIRPERLHYAANQQIEDYLFIDLHMGPTLPILLRGTIKDSQKL</sequence>
<keyword evidence="1" id="KW-1185">Reference proteome</keyword>
<accession>A0A9J7DFT0</accession>
<name>A0A9J7DFT0_MUSDO</name>